<feature type="compositionally biased region" description="Polar residues" evidence="3">
    <location>
        <begin position="691"/>
        <end position="703"/>
    </location>
</feature>
<feature type="region of interest" description="Disordered" evidence="3">
    <location>
        <begin position="401"/>
        <end position="433"/>
    </location>
</feature>
<feature type="region of interest" description="Disordered" evidence="3">
    <location>
        <begin position="564"/>
        <end position="584"/>
    </location>
</feature>
<feature type="compositionally biased region" description="Low complexity" evidence="3">
    <location>
        <begin position="707"/>
        <end position="725"/>
    </location>
</feature>
<evidence type="ECO:0000313" key="4">
    <source>
        <dbReference type="EMBL" id="OAQ27374.1"/>
    </source>
</evidence>
<keyword evidence="5" id="KW-1185">Reference proteome</keyword>
<dbReference type="InterPro" id="IPR002885">
    <property type="entry name" value="PPR_rpt"/>
</dbReference>
<evidence type="ECO:0000313" key="5">
    <source>
        <dbReference type="Proteomes" id="UP000078512"/>
    </source>
</evidence>
<dbReference type="OrthoDB" id="185373at2759"/>
<dbReference type="Pfam" id="PF13041">
    <property type="entry name" value="PPR_2"/>
    <property type="match status" value="1"/>
</dbReference>
<dbReference type="EMBL" id="KV442058">
    <property type="protein sequence ID" value="OAQ27374.1"/>
    <property type="molecule type" value="Genomic_DNA"/>
</dbReference>
<feature type="repeat" description="PPR" evidence="2">
    <location>
        <begin position="732"/>
        <end position="762"/>
    </location>
</feature>
<feature type="compositionally biased region" description="Polar residues" evidence="3">
    <location>
        <begin position="418"/>
        <end position="432"/>
    </location>
</feature>
<dbReference type="PANTHER" id="PTHR47933">
    <property type="entry name" value="PENTATRICOPEPTIDE REPEAT-CONTAINING PROTEIN 1, MITOCHONDRIAL"/>
    <property type="match status" value="1"/>
</dbReference>
<dbReference type="NCBIfam" id="TIGR00756">
    <property type="entry name" value="PPR"/>
    <property type="match status" value="1"/>
</dbReference>
<name>A0A197JST0_9FUNG</name>
<dbReference type="GO" id="GO:0003729">
    <property type="term" value="F:mRNA binding"/>
    <property type="evidence" value="ECO:0007669"/>
    <property type="project" value="TreeGrafter"/>
</dbReference>
<dbReference type="Gene3D" id="1.25.40.10">
    <property type="entry name" value="Tetratricopeptide repeat domain"/>
    <property type="match status" value="3"/>
</dbReference>
<organism evidence="4 5">
    <name type="scientific">Linnemannia elongata AG-77</name>
    <dbReference type="NCBI Taxonomy" id="1314771"/>
    <lineage>
        <taxon>Eukaryota</taxon>
        <taxon>Fungi</taxon>
        <taxon>Fungi incertae sedis</taxon>
        <taxon>Mucoromycota</taxon>
        <taxon>Mortierellomycotina</taxon>
        <taxon>Mortierellomycetes</taxon>
        <taxon>Mortierellales</taxon>
        <taxon>Mortierellaceae</taxon>
        <taxon>Linnemannia</taxon>
    </lineage>
</organism>
<feature type="region of interest" description="Disordered" evidence="3">
    <location>
        <begin position="661"/>
        <end position="730"/>
    </location>
</feature>
<dbReference type="PANTHER" id="PTHR47933:SF45">
    <property type="entry name" value="PENTACOTRIPEPTIDE-REPEAT REGION OF PRORP DOMAIN-CONTAINING PROTEIN"/>
    <property type="match status" value="1"/>
</dbReference>
<evidence type="ECO:0000256" key="3">
    <source>
        <dbReference type="SAM" id="MobiDB-lite"/>
    </source>
</evidence>
<evidence type="ECO:0008006" key="6">
    <source>
        <dbReference type="Google" id="ProtNLM"/>
    </source>
</evidence>
<dbReference type="STRING" id="1314771.A0A197JST0"/>
<accession>A0A197JST0</accession>
<dbReference type="AlphaFoldDB" id="A0A197JST0"/>
<dbReference type="InterPro" id="IPR011990">
    <property type="entry name" value="TPR-like_helical_dom_sf"/>
</dbReference>
<feature type="region of interest" description="Disordered" evidence="3">
    <location>
        <begin position="803"/>
        <end position="831"/>
    </location>
</feature>
<dbReference type="InterPro" id="IPR051240">
    <property type="entry name" value="Mito_RNA-Proc/Resp"/>
</dbReference>
<proteinExistence type="predicted"/>
<reference evidence="4 5" key="1">
    <citation type="submission" date="2016-05" db="EMBL/GenBank/DDBJ databases">
        <title>Genome sequencing reveals origins of a unique bacterial endosymbiosis in the earliest lineages of terrestrial Fungi.</title>
        <authorList>
            <consortium name="DOE Joint Genome Institute"/>
            <person name="Uehling J."/>
            <person name="Gryganskyi A."/>
            <person name="Hameed K."/>
            <person name="Tschaplinski T."/>
            <person name="Misztal P."/>
            <person name="Wu S."/>
            <person name="Desiro A."/>
            <person name="Vande Pol N."/>
            <person name="Du Z.-Y."/>
            <person name="Zienkiewicz A."/>
            <person name="Zienkiewicz K."/>
            <person name="Morin E."/>
            <person name="Tisserant E."/>
            <person name="Splivallo R."/>
            <person name="Hainaut M."/>
            <person name="Henrissat B."/>
            <person name="Ohm R."/>
            <person name="Kuo A."/>
            <person name="Yan J."/>
            <person name="Lipzen A."/>
            <person name="Nolan M."/>
            <person name="Labutti K."/>
            <person name="Barry K."/>
            <person name="Goldstein A."/>
            <person name="Labbe J."/>
            <person name="Schadt C."/>
            <person name="Tuskan G."/>
            <person name="Grigoriev I."/>
            <person name="Martin F."/>
            <person name="Vilgalys R."/>
            <person name="Bonito G."/>
        </authorList>
    </citation>
    <scope>NUCLEOTIDE SEQUENCE [LARGE SCALE GENOMIC DNA]</scope>
    <source>
        <strain evidence="4 5">AG-77</strain>
    </source>
</reference>
<keyword evidence="1" id="KW-0677">Repeat</keyword>
<dbReference type="Proteomes" id="UP000078512">
    <property type="component" value="Unassembled WGS sequence"/>
</dbReference>
<sequence length="849" mass="95396">MLRAKIPVKARYHDGTIIHRNNHWIGRHLHSDPHAIVAPAHIPSDTATTPLRLSSAAKASARNPWTAAERTIRKRSERITTLKEWRDPATATDFVPMTAYSCTTPLHPRLFELQLQQYEGAAHSSIYNRALDICRIDRDDLNRHDFLFILETIQDYSTSQQQFWESVSVLARSSMARMGKVGGEESQLWQRAIASAVLGVFLRQDQKQFLRQVEVLAQSSVGLSGIESMAHVEDESLQDSQPTVSDATILAFTMLDSLLLMLNKKRAMDLFEALGEKDVVLPSRYLTSFIRIAVSQLDGYFLERIGNMLLNNEKFSQDFPRDTTVVSGSRTRPIHLSAKLMDSFIHGACENELYDLARSVFDQTLDAGRRYRVSTFNRILNSYSVKGFGFDIVAAAEAESKKARRRRGSSRSRVDVTGTVSSQGHLTESEGNNPAAARAIAVVDPRDVAKYVEAMRSQEVVPTIVTLNILVKLFLEMAQYKVPEAPYWRTAFRTYNPSKLKPDLVTNNTLLAYYEKHRDLATMKKIYDSMAGVPTTVQLSKRDRRLQTKTVQDDSVEVQLKDKDDYQHQQQQQHHLQHQLRPTRSNRDIYTYNTMLHALLQHAVDSKDIASIGQCFYDMEQDGITADTVTFNTNILYHITGGNLSSATQVFRSMERTAKSLKKSELEQDADPLSDPQLARTRSKPVKSVPTYATLSSLSQDTNPPKAASSSVSGDASSSHTTADPAPAPAPDVVTLTSLISGFGQANQMKKATQYFKEMTERYRIQPNLKTYSTIVAGLHRTGNHQKAEKVWDIVLEEDSPAQQNSSLTWDESAVDDDDVEQGPSSALTIMERRQVEARRKLYSDSLKG</sequence>
<evidence type="ECO:0000256" key="2">
    <source>
        <dbReference type="PROSITE-ProRule" id="PRU00708"/>
    </source>
</evidence>
<evidence type="ECO:0000256" key="1">
    <source>
        <dbReference type="ARBA" id="ARBA00022737"/>
    </source>
</evidence>
<gene>
    <name evidence="4" type="ORF">K457DRAFT_127532</name>
</gene>
<dbReference type="PROSITE" id="PS51375">
    <property type="entry name" value="PPR"/>
    <property type="match status" value="1"/>
</dbReference>
<protein>
    <recommendedName>
        <fullName evidence="6">Pentacotripeptide-repeat region of PRORP domain-containing protein</fullName>
    </recommendedName>
</protein>